<protein>
    <submittedName>
        <fullName evidence="5">Glutathione S-transferase 1-1</fullName>
    </submittedName>
</protein>
<dbReference type="PANTHER" id="PTHR43969">
    <property type="entry name" value="GLUTATHIONE S TRANSFERASE D10, ISOFORM A-RELATED"/>
    <property type="match status" value="1"/>
</dbReference>
<dbReference type="Gene3D" id="3.40.30.10">
    <property type="entry name" value="Glutaredoxin"/>
    <property type="match status" value="1"/>
</dbReference>
<dbReference type="PANTHER" id="PTHR43969:SF9">
    <property type="entry name" value="GLUTATHIONE S TRANSFERASE D10, ISOFORM A-RELATED"/>
    <property type="match status" value="1"/>
</dbReference>
<evidence type="ECO:0000259" key="4">
    <source>
        <dbReference type="PROSITE" id="PS50405"/>
    </source>
</evidence>
<comment type="similarity">
    <text evidence="2">Belongs to the GST superfamily.</text>
</comment>
<dbReference type="PROSITE" id="PS50404">
    <property type="entry name" value="GST_NTER"/>
    <property type="match status" value="1"/>
</dbReference>
<dbReference type="SUPFAM" id="SSF47616">
    <property type="entry name" value="GST C-terminal domain-like"/>
    <property type="match status" value="1"/>
</dbReference>
<dbReference type="SFLD" id="SFLDS00019">
    <property type="entry name" value="Glutathione_Transferase_(cytos"/>
    <property type="match status" value="1"/>
</dbReference>
<dbReference type="InterPro" id="IPR036249">
    <property type="entry name" value="Thioredoxin-like_sf"/>
</dbReference>
<proteinExistence type="evidence at transcript level"/>
<dbReference type="Pfam" id="PF00043">
    <property type="entry name" value="GST_C"/>
    <property type="match status" value="1"/>
</dbReference>
<comment type="subunit">
    <text evidence="1">Homodimer.</text>
</comment>
<dbReference type="InterPro" id="IPR004046">
    <property type="entry name" value="GST_C"/>
</dbReference>
<name>C1C2N8_CALCM</name>
<organism evidence="5">
    <name type="scientific">Caligus clemensi</name>
    <name type="common">Sea louse</name>
    <dbReference type="NCBI Taxonomy" id="344056"/>
    <lineage>
        <taxon>Eukaryota</taxon>
        <taxon>Metazoa</taxon>
        <taxon>Ecdysozoa</taxon>
        <taxon>Arthropoda</taxon>
        <taxon>Crustacea</taxon>
        <taxon>Multicrustacea</taxon>
        <taxon>Hexanauplia</taxon>
        <taxon>Copepoda</taxon>
        <taxon>Siphonostomatoida</taxon>
        <taxon>Caligidae</taxon>
        <taxon>Caligus</taxon>
    </lineage>
</organism>
<dbReference type="SFLD" id="SFLDG00358">
    <property type="entry name" value="Main_(cytGST)"/>
    <property type="match status" value="1"/>
</dbReference>
<dbReference type="EMBL" id="BT081117">
    <property type="protein sequence ID" value="ACO15541.1"/>
    <property type="molecule type" value="mRNA"/>
</dbReference>
<evidence type="ECO:0000256" key="1">
    <source>
        <dbReference type="ARBA" id="ARBA00011738"/>
    </source>
</evidence>
<gene>
    <name evidence="5" type="primary">GSTT1</name>
</gene>
<dbReference type="Gene3D" id="1.20.1050.10">
    <property type="match status" value="1"/>
</dbReference>
<evidence type="ECO:0000256" key="2">
    <source>
        <dbReference type="RuleBase" id="RU003494"/>
    </source>
</evidence>
<dbReference type="SFLD" id="SFLDG01153">
    <property type="entry name" value="Main.4:_Theta-like"/>
    <property type="match status" value="1"/>
</dbReference>
<dbReference type="GO" id="GO:0004364">
    <property type="term" value="F:glutathione transferase activity"/>
    <property type="evidence" value="ECO:0007669"/>
    <property type="project" value="TreeGrafter"/>
</dbReference>
<dbReference type="InterPro" id="IPR010987">
    <property type="entry name" value="Glutathione-S-Trfase_C-like"/>
</dbReference>
<dbReference type="InterPro" id="IPR040079">
    <property type="entry name" value="Glutathione_S-Trfase"/>
</dbReference>
<keyword evidence="5" id="KW-0808">Transferase</keyword>
<sequence length="217" mass="24427">MSVEIYGMDISAPYRIALMTAEAAGADYEPKIVNIFNGENKKPEFLDLNPQHNIPVLKHGDFVMNESRAIASYLAGTFDKSGKLFPTSCPKVMARIEQRMYFDMGVFYKAFGECVYPKMFRDTEPTAEAFDKLKEVLVWANNMVKETGFAAGTDHMTIADICWVATYSTIKAAGFMQLEEYKELEAWFTKCVSLIPNYDKANGDGVKAFGEFYKSKA</sequence>
<evidence type="ECO:0000313" key="5">
    <source>
        <dbReference type="EMBL" id="ACO15541.1"/>
    </source>
</evidence>
<dbReference type="FunFam" id="1.20.1050.10:FF:000007">
    <property type="entry name" value="Glutathione S-transferase 1-1"/>
    <property type="match status" value="1"/>
</dbReference>
<dbReference type="InterPro" id="IPR036282">
    <property type="entry name" value="Glutathione-S-Trfase_C_sf"/>
</dbReference>
<dbReference type="Pfam" id="PF02798">
    <property type="entry name" value="GST_N"/>
    <property type="match status" value="1"/>
</dbReference>
<dbReference type="CDD" id="cd03177">
    <property type="entry name" value="GST_C_Delta_Epsilon"/>
    <property type="match status" value="1"/>
</dbReference>
<reference evidence="5" key="1">
    <citation type="submission" date="2009-03" db="EMBL/GenBank/DDBJ databases">
        <title>Caligus clemensi ESTs and full-length cDNAs.</title>
        <authorList>
            <person name="Yasuike M."/>
            <person name="von Schalburg K."/>
            <person name="Cooper G."/>
            <person name="Leong J."/>
            <person name="Jones S.R.M."/>
            <person name="Koop B.F."/>
        </authorList>
    </citation>
    <scope>NUCLEOTIDE SEQUENCE</scope>
    <source>
        <tissue evidence="5">Whole</tissue>
    </source>
</reference>
<evidence type="ECO:0000259" key="3">
    <source>
        <dbReference type="PROSITE" id="PS50404"/>
    </source>
</evidence>
<dbReference type="InterPro" id="IPR004045">
    <property type="entry name" value="Glutathione_S-Trfase_N"/>
</dbReference>
<dbReference type="PROSITE" id="PS50405">
    <property type="entry name" value="GST_CTER"/>
    <property type="match status" value="1"/>
</dbReference>
<dbReference type="GO" id="GO:0006749">
    <property type="term" value="P:glutathione metabolic process"/>
    <property type="evidence" value="ECO:0007669"/>
    <property type="project" value="TreeGrafter"/>
</dbReference>
<dbReference type="SUPFAM" id="SSF52833">
    <property type="entry name" value="Thioredoxin-like"/>
    <property type="match status" value="1"/>
</dbReference>
<feature type="domain" description="GST N-terminal" evidence="3">
    <location>
        <begin position="1"/>
        <end position="82"/>
    </location>
</feature>
<feature type="domain" description="GST C-terminal" evidence="4">
    <location>
        <begin position="89"/>
        <end position="217"/>
    </location>
</feature>
<accession>C1C2N8</accession>
<dbReference type="AlphaFoldDB" id="C1C2N8"/>